<dbReference type="EMBL" id="QNRH01000012">
    <property type="protein sequence ID" value="RBO90578.1"/>
    <property type="molecule type" value="Genomic_DNA"/>
</dbReference>
<gene>
    <name evidence="1" type="ORF">DFR47_11248</name>
</gene>
<organism evidence="1 2">
    <name type="scientific">Pseudochrobactrum asaccharolyticum</name>
    <dbReference type="NCBI Taxonomy" id="354351"/>
    <lineage>
        <taxon>Bacteria</taxon>
        <taxon>Pseudomonadati</taxon>
        <taxon>Pseudomonadota</taxon>
        <taxon>Alphaproteobacteria</taxon>
        <taxon>Hyphomicrobiales</taxon>
        <taxon>Brucellaceae</taxon>
        <taxon>Pseudochrobactrum</taxon>
    </lineage>
</organism>
<dbReference type="OrthoDB" id="1350475at28211"/>
<sequence>MTDNSQAINFYTPVIDEFNTNTNLINIAENFTDVTVSIEIWPLLTDGDLVELLLDDVDPVDPDDPHYDDYPPATVAVDSQIARNVPGTGKPALRSFTLSKSLLTVGTHKIRYRTSDRDTTTAIGRSQFLHFKVINDPDAVGLKLDITTGAAGFSDSFTNLLPANIAVVRGKPGTRWHARGQGKVQIYEAFGSDNSVIEIDPDGTCPITLMKIDQLDIGTARAMLAGDALSITKENSTEVLLAQPVVFGDYKAVPSDATSKFISYSYNNLGIADGRTETIFSVKLANSIAGEKLFVRMANTLGFVDKSREVNTASRAVLTSYEVDIVDNTSEFGITSTQAGTFTISISTTFDDVEFSQDIEFRNLG</sequence>
<protein>
    <submittedName>
        <fullName evidence="1">Uncharacterized protein</fullName>
    </submittedName>
</protein>
<dbReference type="RefSeq" id="WP_113946176.1">
    <property type="nucleotide sequence ID" value="NZ_JBHEEG010000011.1"/>
</dbReference>
<dbReference type="Proteomes" id="UP000252893">
    <property type="component" value="Unassembled WGS sequence"/>
</dbReference>
<evidence type="ECO:0000313" key="1">
    <source>
        <dbReference type="EMBL" id="RBO90578.1"/>
    </source>
</evidence>
<keyword evidence="2" id="KW-1185">Reference proteome</keyword>
<accession>A0A366DMX4</accession>
<comment type="caution">
    <text evidence="1">The sequence shown here is derived from an EMBL/GenBank/DDBJ whole genome shotgun (WGS) entry which is preliminary data.</text>
</comment>
<evidence type="ECO:0000313" key="2">
    <source>
        <dbReference type="Proteomes" id="UP000252893"/>
    </source>
</evidence>
<proteinExistence type="predicted"/>
<dbReference type="AlphaFoldDB" id="A0A366DMX4"/>
<reference evidence="1 2" key="1">
    <citation type="submission" date="2018-06" db="EMBL/GenBank/DDBJ databases">
        <title>Genomic Encyclopedia of Type Strains, Phase IV (KMG-IV): sequencing the most valuable type-strain genomes for metagenomic binning, comparative biology and taxonomic classification.</title>
        <authorList>
            <person name="Goeker M."/>
        </authorList>
    </citation>
    <scope>NUCLEOTIDE SEQUENCE [LARGE SCALE GENOMIC DNA]</scope>
    <source>
        <strain evidence="1 2">DSM 25619</strain>
    </source>
</reference>
<name>A0A366DMX4_9HYPH</name>